<name>A0A1C5AGN1_9ACTN</name>
<feature type="region of interest" description="Disordered" evidence="1">
    <location>
        <begin position="1"/>
        <end position="50"/>
    </location>
</feature>
<dbReference type="EMBL" id="FMCU01000017">
    <property type="protein sequence ID" value="SCF44387.1"/>
    <property type="molecule type" value="Genomic_DNA"/>
</dbReference>
<dbReference type="AlphaFoldDB" id="A0A1C5AGN1"/>
<proteinExistence type="predicted"/>
<dbReference type="Proteomes" id="UP000198797">
    <property type="component" value="Unassembled WGS sequence"/>
</dbReference>
<gene>
    <name evidence="2" type="ORF">GA0070216_11737</name>
</gene>
<protein>
    <submittedName>
        <fullName evidence="2">Uncharacterized protein</fullName>
    </submittedName>
</protein>
<evidence type="ECO:0000313" key="2">
    <source>
        <dbReference type="EMBL" id="SCF44387.1"/>
    </source>
</evidence>
<evidence type="ECO:0000256" key="1">
    <source>
        <dbReference type="SAM" id="MobiDB-lite"/>
    </source>
</evidence>
<evidence type="ECO:0000313" key="3">
    <source>
        <dbReference type="Proteomes" id="UP000198797"/>
    </source>
</evidence>
<reference evidence="3" key="1">
    <citation type="submission" date="2016-06" db="EMBL/GenBank/DDBJ databases">
        <authorList>
            <person name="Varghese N."/>
            <person name="Submissions Spin"/>
        </authorList>
    </citation>
    <scope>NUCLEOTIDE SEQUENCE [LARGE SCALE GENOMIC DNA]</scope>
    <source>
        <strain evidence="3">DSM 44100</strain>
    </source>
</reference>
<keyword evidence="3" id="KW-1185">Reference proteome</keyword>
<organism evidence="2 3">
    <name type="scientific">Micromonospora matsumotoense</name>
    <dbReference type="NCBI Taxonomy" id="121616"/>
    <lineage>
        <taxon>Bacteria</taxon>
        <taxon>Bacillati</taxon>
        <taxon>Actinomycetota</taxon>
        <taxon>Actinomycetes</taxon>
        <taxon>Micromonosporales</taxon>
        <taxon>Micromonosporaceae</taxon>
        <taxon>Micromonospora</taxon>
    </lineage>
</organism>
<sequence>MNTAATDLPVPAADEKVTGPQAAPRPSEHTPYPGRLSDRAPVTPEGGEQS</sequence>
<accession>A0A1C5AGN1</accession>
<dbReference type="STRING" id="121616.GA0070216_11737"/>